<reference evidence="1 2" key="1">
    <citation type="submission" date="2018-09" db="EMBL/GenBank/DDBJ databases">
        <title>A high-quality reference genome of wild soybean provides a powerful tool to mine soybean genomes.</title>
        <authorList>
            <person name="Xie M."/>
            <person name="Chung C.Y.L."/>
            <person name="Li M.-W."/>
            <person name="Wong F.-L."/>
            <person name="Chan T.-F."/>
            <person name="Lam H.-M."/>
        </authorList>
    </citation>
    <scope>NUCLEOTIDE SEQUENCE [LARGE SCALE GENOMIC DNA]</scope>
    <source>
        <strain evidence="2">cv. W05</strain>
        <tissue evidence="1">Hypocotyl of etiolated seedlings</tissue>
    </source>
</reference>
<protein>
    <submittedName>
        <fullName evidence="1">Uncharacterized protein</fullName>
    </submittedName>
</protein>
<sequence length="90" mass="10350">GSMVGLRPLDAEGVFKIHFPRILNEETLGETSTPTIAHVHDTIIAAWIIRHPIHNHNEPITRARLYQLSYIPQAEWSMHEEVKSVFYSFS</sequence>
<evidence type="ECO:0000313" key="1">
    <source>
        <dbReference type="EMBL" id="RZB98369.1"/>
    </source>
</evidence>
<gene>
    <name evidence="1" type="ORF">D0Y65_021360</name>
</gene>
<evidence type="ECO:0000313" key="2">
    <source>
        <dbReference type="Proteomes" id="UP000289340"/>
    </source>
</evidence>
<proteinExistence type="predicted"/>
<name>A0A445JIU8_GLYSO</name>
<accession>A0A445JIU8</accession>
<feature type="non-terminal residue" evidence="1">
    <location>
        <position position="1"/>
    </location>
</feature>
<dbReference type="EMBL" id="QZWG01000008">
    <property type="protein sequence ID" value="RZB98369.1"/>
    <property type="molecule type" value="Genomic_DNA"/>
</dbReference>
<keyword evidence="2" id="KW-1185">Reference proteome</keyword>
<dbReference type="Proteomes" id="UP000289340">
    <property type="component" value="Chromosome 8"/>
</dbReference>
<organism evidence="1 2">
    <name type="scientific">Glycine soja</name>
    <name type="common">Wild soybean</name>
    <dbReference type="NCBI Taxonomy" id="3848"/>
    <lineage>
        <taxon>Eukaryota</taxon>
        <taxon>Viridiplantae</taxon>
        <taxon>Streptophyta</taxon>
        <taxon>Embryophyta</taxon>
        <taxon>Tracheophyta</taxon>
        <taxon>Spermatophyta</taxon>
        <taxon>Magnoliopsida</taxon>
        <taxon>eudicotyledons</taxon>
        <taxon>Gunneridae</taxon>
        <taxon>Pentapetalae</taxon>
        <taxon>rosids</taxon>
        <taxon>fabids</taxon>
        <taxon>Fabales</taxon>
        <taxon>Fabaceae</taxon>
        <taxon>Papilionoideae</taxon>
        <taxon>50 kb inversion clade</taxon>
        <taxon>NPAAA clade</taxon>
        <taxon>indigoferoid/millettioid clade</taxon>
        <taxon>Phaseoleae</taxon>
        <taxon>Glycine</taxon>
        <taxon>Glycine subgen. Soja</taxon>
    </lineage>
</organism>
<comment type="caution">
    <text evidence="1">The sequence shown here is derived from an EMBL/GenBank/DDBJ whole genome shotgun (WGS) entry which is preliminary data.</text>
</comment>
<dbReference type="AlphaFoldDB" id="A0A445JIU8"/>